<keyword evidence="5" id="KW-0408">Iron</keyword>
<dbReference type="GO" id="GO:0004656">
    <property type="term" value="F:procollagen-proline 4-dioxygenase activity"/>
    <property type="evidence" value="ECO:0007669"/>
    <property type="project" value="TreeGrafter"/>
</dbReference>
<keyword evidence="2" id="KW-0479">Metal-binding</keyword>
<evidence type="ECO:0000256" key="4">
    <source>
        <dbReference type="ARBA" id="ARBA00023002"/>
    </source>
</evidence>
<reference evidence="8 9" key="1">
    <citation type="submission" date="2014-04" db="EMBL/GenBank/DDBJ databases">
        <authorList>
            <consortium name="DOE Joint Genome Institute"/>
            <person name="Kuo A."/>
            <person name="Martino E."/>
            <person name="Perotto S."/>
            <person name="Kohler A."/>
            <person name="Nagy L.G."/>
            <person name="Floudas D."/>
            <person name="Copeland A."/>
            <person name="Barry K.W."/>
            <person name="Cichocki N."/>
            <person name="Veneault-Fourrey C."/>
            <person name="LaButti K."/>
            <person name="Lindquist E.A."/>
            <person name="Lipzen A."/>
            <person name="Lundell T."/>
            <person name="Morin E."/>
            <person name="Murat C."/>
            <person name="Sun H."/>
            <person name="Tunlid A."/>
            <person name="Henrissat B."/>
            <person name="Grigoriev I.V."/>
            <person name="Hibbett D.S."/>
            <person name="Martin F."/>
            <person name="Nordberg H.P."/>
            <person name="Cantor M.N."/>
            <person name="Hua S.X."/>
        </authorList>
    </citation>
    <scope>NUCLEOTIDE SEQUENCE [LARGE SCALE GENOMIC DNA]</scope>
    <source>
        <strain evidence="8 9">Zn</strain>
    </source>
</reference>
<proteinExistence type="predicted"/>
<dbReference type="HOGENOM" id="CLU_041456_2_1_1"/>
<dbReference type="GO" id="GO:0005506">
    <property type="term" value="F:iron ion binding"/>
    <property type="evidence" value="ECO:0007669"/>
    <property type="project" value="InterPro"/>
</dbReference>
<evidence type="ECO:0000256" key="1">
    <source>
        <dbReference type="ARBA" id="ARBA00001961"/>
    </source>
</evidence>
<dbReference type="PANTHER" id="PTHR10869">
    <property type="entry name" value="PROLYL 4-HYDROXYLASE ALPHA SUBUNIT"/>
    <property type="match status" value="1"/>
</dbReference>
<keyword evidence="4" id="KW-0560">Oxidoreductase</keyword>
<feature type="compositionally biased region" description="Basic and acidic residues" evidence="6">
    <location>
        <begin position="38"/>
        <end position="48"/>
    </location>
</feature>
<keyword evidence="3" id="KW-0223">Dioxygenase</keyword>
<dbReference type="SMART" id="SM00702">
    <property type="entry name" value="P4Hc"/>
    <property type="match status" value="1"/>
</dbReference>
<dbReference type="Proteomes" id="UP000054321">
    <property type="component" value="Unassembled WGS sequence"/>
</dbReference>
<dbReference type="GO" id="GO:0005783">
    <property type="term" value="C:endoplasmic reticulum"/>
    <property type="evidence" value="ECO:0007669"/>
    <property type="project" value="TreeGrafter"/>
</dbReference>
<dbReference type="STRING" id="913774.A0A0C3GDM3"/>
<evidence type="ECO:0000313" key="9">
    <source>
        <dbReference type="Proteomes" id="UP000054321"/>
    </source>
</evidence>
<dbReference type="Gene3D" id="2.60.120.620">
    <property type="entry name" value="q2cbj1_9rhob like domain"/>
    <property type="match status" value="1"/>
</dbReference>
<evidence type="ECO:0000256" key="6">
    <source>
        <dbReference type="SAM" id="MobiDB-lite"/>
    </source>
</evidence>
<name>A0A0C3GDM3_OIDMZ</name>
<dbReference type="EMBL" id="KN832890">
    <property type="protein sequence ID" value="KIM94260.1"/>
    <property type="molecule type" value="Genomic_DNA"/>
</dbReference>
<evidence type="ECO:0000313" key="8">
    <source>
        <dbReference type="EMBL" id="KIM94260.1"/>
    </source>
</evidence>
<dbReference type="InterPro" id="IPR006620">
    <property type="entry name" value="Pro_4_hyd_alph"/>
</dbReference>
<sequence>MLASIGVNFSKGDKEKSQDAAKQQPSRPRQNVPAKVEATSRRISTDSESEFRPIRTRYISNAIAIPDSFLTSAPVAPVTLRHVPFASSEIPEYAGCLAVSLDNVLSPEECQQLLTLAEASVPMEDGVESPWRPALLNIGVGWEMVATDVRNNDRIIWDEQTVVDRLWQRCLNAEGLKDLMSRTPKDNQGLSGRWVFERVNNRMRFLKYTPGQYFKPHCDGAYHCANDDGKECQTHYTLHLYLNDSAKESALGNGHLGGATSFLSHDERRRLDINPKAGSVLIFQHKGLYHEGETVVSGTKYTMRTDILYRWESN</sequence>
<dbReference type="InterPro" id="IPR044862">
    <property type="entry name" value="Pro_4_hyd_alph_FE2OG_OXY"/>
</dbReference>
<dbReference type="OrthoDB" id="69177at2759"/>
<keyword evidence="9" id="KW-1185">Reference proteome</keyword>
<protein>
    <recommendedName>
        <fullName evidence="7">Prolyl 4-hydroxylase alpha subunit domain-containing protein</fullName>
    </recommendedName>
</protein>
<gene>
    <name evidence="8" type="ORF">OIDMADRAFT_207440</name>
</gene>
<dbReference type="Pfam" id="PF13640">
    <property type="entry name" value="2OG-FeII_Oxy_3"/>
    <property type="match status" value="1"/>
</dbReference>
<dbReference type="PANTHER" id="PTHR10869:SF241">
    <property type="entry name" value="FE2OG DIOXYGENASE DOMAIN-CONTAINING PROTEIN"/>
    <property type="match status" value="1"/>
</dbReference>
<evidence type="ECO:0000256" key="2">
    <source>
        <dbReference type="ARBA" id="ARBA00022723"/>
    </source>
</evidence>
<evidence type="ECO:0000259" key="7">
    <source>
        <dbReference type="SMART" id="SM00702"/>
    </source>
</evidence>
<dbReference type="InParanoid" id="A0A0C3GDM3"/>
<evidence type="ECO:0000256" key="5">
    <source>
        <dbReference type="ARBA" id="ARBA00023004"/>
    </source>
</evidence>
<reference evidence="9" key="2">
    <citation type="submission" date="2015-01" db="EMBL/GenBank/DDBJ databases">
        <title>Evolutionary Origins and Diversification of the Mycorrhizal Mutualists.</title>
        <authorList>
            <consortium name="DOE Joint Genome Institute"/>
            <consortium name="Mycorrhizal Genomics Consortium"/>
            <person name="Kohler A."/>
            <person name="Kuo A."/>
            <person name="Nagy L.G."/>
            <person name="Floudas D."/>
            <person name="Copeland A."/>
            <person name="Barry K.W."/>
            <person name="Cichocki N."/>
            <person name="Veneault-Fourrey C."/>
            <person name="LaButti K."/>
            <person name="Lindquist E.A."/>
            <person name="Lipzen A."/>
            <person name="Lundell T."/>
            <person name="Morin E."/>
            <person name="Murat C."/>
            <person name="Riley R."/>
            <person name="Ohm R."/>
            <person name="Sun H."/>
            <person name="Tunlid A."/>
            <person name="Henrissat B."/>
            <person name="Grigoriev I.V."/>
            <person name="Hibbett D.S."/>
            <person name="Martin F."/>
        </authorList>
    </citation>
    <scope>NUCLEOTIDE SEQUENCE [LARGE SCALE GENOMIC DNA]</scope>
    <source>
        <strain evidence="9">Zn</strain>
    </source>
</reference>
<comment type="cofactor">
    <cofactor evidence="1">
        <name>L-ascorbate</name>
        <dbReference type="ChEBI" id="CHEBI:38290"/>
    </cofactor>
</comment>
<organism evidence="8 9">
    <name type="scientific">Oidiodendron maius (strain Zn)</name>
    <dbReference type="NCBI Taxonomy" id="913774"/>
    <lineage>
        <taxon>Eukaryota</taxon>
        <taxon>Fungi</taxon>
        <taxon>Dikarya</taxon>
        <taxon>Ascomycota</taxon>
        <taxon>Pezizomycotina</taxon>
        <taxon>Leotiomycetes</taxon>
        <taxon>Leotiomycetes incertae sedis</taxon>
        <taxon>Myxotrichaceae</taxon>
        <taxon>Oidiodendron</taxon>
    </lineage>
</organism>
<dbReference type="InterPro" id="IPR045054">
    <property type="entry name" value="P4HA-like"/>
</dbReference>
<feature type="compositionally biased region" description="Polar residues" evidence="6">
    <location>
        <begin position="20"/>
        <end position="29"/>
    </location>
</feature>
<dbReference type="SUPFAM" id="SSF51197">
    <property type="entry name" value="Clavaminate synthase-like"/>
    <property type="match status" value="1"/>
</dbReference>
<feature type="region of interest" description="Disordered" evidence="6">
    <location>
        <begin position="1"/>
        <end position="48"/>
    </location>
</feature>
<feature type="domain" description="Prolyl 4-hydroxylase alpha subunit" evidence="7">
    <location>
        <begin position="96"/>
        <end position="308"/>
    </location>
</feature>
<accession>A0A0C3GDM3</accession>
<evidence type="ECO:0000256" key="3">
    <source>
        <dbReference type="ARBA" id="ARBA00022964"/>
    </source>
</evidence>
<dbReference type="AlphaFoldDB" id="A0A0C3GDM3"/>
<dbReference type="GO" id="GO:0031418">
    <property type="term" value="F:L-ascorbic acid binding"/>
    <property type="evidence" value="ECO:0007669"/>
    <property type="project" value="InterPro"/>
</dbReference>